<dbReference type="Proteomes" id="UP000236173">
    <property type="component" value="Unassembled WGS sequence"/>
</dbReference>
<name>A0A2H5XDC4_9BACT</name>
<evidence type="ECO:0008006" key="3">
    <source>
        <dbReference type="Google" id="ProtNLM"/>
    </source>
</evidence>
<comment type="caution">
    <text evidence="1">The sequence shown here is derived from an EMBL/GenBank/DDBJ whole genome shotgun (WGS) entry which is preliminary data.</text>
</comment>
<gene>
    <name evidence="1" type="ORF">HRbin17_01697</name>
</gene>
<dbReference type="SUPFAM" id="SSF53056">
    <property type="entry name" value="beta-carbonic anhydrase, cab"/>
    <property type="match status" value="1"/>
</dbReference>
<organism evidence="1 2">
    <name type="scientific">Candidatus Fervidibacter japonicus</name>
    <dbReference type="NCBI Taxonomy" id="2035412"/>
    <lineage>
        <taxon>Bacteria</taxon>
        <taxon>Candidatus Fervidibacterota</taxon>
        <taxon>Candidatus Fervidibacter</taxon>
    </lineage>
</organism>
<protein>
    <recommendedName>
        <fullName evidence="3">Carbonic anhydrase</fullName>
    </recommendedName>
</protein>
<evidence type="ECO:0000313" key="1">
    <source>
        <dbReference type="EMBL" id="GBC99176.1"/>
    </source>
</evidence>
<sequence>MEFQSRTPWRDEFSGNLAVFCSDERFALATLEFLQRALGMERCDLMVVAGGPAFIAQDEPNLMERLHLLVEAHNVRRIVLVMHADCGYYKSHYGDDAPEQQRRDLQRSVSQLRRRWRDMTVRGFVASVRDGDIVFVEVEPEVG</sequence>
<dbReference type="GO" id="GO:0004089">
    <property type="term" value="F:carbonate dehydratase activity"/>
    <property type="evidence" value="ECO:0007669"/>
    <property type="project" value="InterPro"/>
</dbReference>
<evidence type="ECO:0000313" key="2">
    <source>
        <dbReference type="Proteomes" id="UP000236173"/>
    </source>
</evidence>
<dbReference type="GO" id="GO:0008270">
    <property type="term" value="F:zinc ion binding"/>
    <property type="evidence" value="ECO:0007669"/>
    <property type="project" value="InterPro"/>
</dbReference>
<reference evidence="2" key="1">
    <citation type="submission" date="2017-09" db="EMBL/GenBank/DDBJ databases">
        <title>Metaegenomics of thermophilic ammonia-oxidizing enrichment culture.</title>
        <authorList>
            <person name="Kato S."/>
            <person name="Suzuki K."/>
        </authorList>
    </citation>
    <scope>NUCLEOTIDE SEQUENCE [LARGE SCALE GENOMIC DNA]</scope>
</reference>
<proteinExistence type="predicted"/>
<dbReference type="Pfam" id="PF20393">
    <property type="entry name" value="Pro_CA_2"/>
    <property type="match status" value="1"/>
</dbReference>
<dbReference type="Gene3D" id="3.40.1050.10">
    <property type="entry name" value="Carbonic anhydrase"/>
    <property type="match status" value="1"/>
</dbReference>
<accession>A0A2H5XDC4</accession>
<dbReference type="InterPro" id="IPR036874">
    <property type="entry name" value="Carbonic_anhydrase_sf"/>
</dbReference>
<dbReference type="AlphaFoldDB" id="A0A2H5XDC4"/>
<dbReference type="EMBL" id="BEHT01000022">
    <property type="protein sequence ID" value="GBC99176.1"/>
    <property type="molecule type" value="Genomic_DNA"/>
</dbReference>
<dbReference type="InterPro" id="IPR046871">
    <property type="entry name" value="Pro_CA_2"/>
</dbReference>